<proteinExistence type="predicted"/>
<evidence type="ECO:0000313" key="1">
    <source>
        <dbReference type="EMBL" id="MBB4920696.1"/>
    </source>
</evidence>
<name>A0A7W7QX30_9ACTN</name>
<keyword evidence="2" id="KW-1185">Reference proteome</keyword>
<protein>
    <submittedName>
        <fullName evidence="1">Putative peptide maturation system protein</fullName>
    </submittedName>
</protein>
<dbReference type="EMBL" id="JACHJP010000016">
    <property type="protein sequence ID" value="MBB4920696.1"/>
    <property type="molecule type" value="Genomic_DNA"/>
</dbReference>
<accession>A0A7W7QX30</accession>
<dbReference type="AlphaFoldDB" id="A0A7W7QX30"/>
<reference evidence="1 2" key="1">
    <citation type="submission" date="2020-08" db="EMBL/GenBank/DDBJ databases">
        <title>Genomic Encyclopedia of Type Strains, Phase III (KMG-III): the genomes of soil and plant-associated and newly described type strains.</title>
        <authorList>
            <person name="Whitman W."/>
        </authorList>
    </citation>
    <scope>NUCLEOTIDE SEQUENCE [LARGE SCALE GENOMIC DNA]</scope>
    <source>
        <strain evidence="1 2">CECT 8840</strain>
    </source>
</reference>
<gene>
    <name evidence="1" type="ORF">FHS44_007848</name>
</gene>
<sequence>MSDYPHMLAEAVDLLRGLPRRREGVPAARESVAAWRAANPACRAQLVVDERPGSLLVDYDLLLDHPDGGTVAITASVGDGVPWVVDHSTHWAASRVLTVDGEGVSVQTALLSLRAYGERDRTLQDDLIDFCLLGLETWDDPEPTEEEMQRASDEFRLRRGLRTREAMLRWLEQVGLTPQAYQNHLFALVRANRFRGRKAAELAAEHFAEHAADFDRVSAVWAVGAEEALAVLAGQGDPVAALAGAVAGPVGELSIHVAERAAAELPEPLRDAAEGVAVGPVPYGAAFLFGTVRHRHPARRDEATLAAAGRAAFADYLADRRTKAKIEWHWV</sequence>
<dbReference type="NCBIfam" id="TIGR04500">
    <property type="entry name" value="PpiC_rel_mature"/>
    <property type="match status" value="1"/>
</dbReference>
<dbReference type="InterPro" id="IPR030985">
    <property type="entry name" value="PpiC-rel_mature"/>
</dbReference>
<comment type="caution">
    <text evidence="1">The sequence shown here is derived from an EMBL/GenBank/DDBJ whole genome shotgun (WGS) entry which is preliminary data.</text>
</comment>
<evidence type="ECO:0000313" key="2">
    <source>
        <dbReference type="Proteomes" id="UP000552644"/>
    </source>
</evidence>
<dbReference type="Proteomes" id="UP000552644">
    <property type="component" value="Unassembled WGS sequence"/>
</dbReference>
<organism evidence="1 2">
    <name type="scientific">Streptosporangium saharense</name>
    <dbReference type="NCBI Taxonomy" id="1706840"/>
    <lineage>
        <taxon>Bacteria</taxon>
        <taxon>Bacillati</taxon>
        <taxon>Actinomycetota</taxon>
        <taxon>Actinomycetes</taxon>
        <taxon>Streptosporangiales</taxon>
        <taxon>Streptosporangiaceae</taxon>
        <taxon>Streptosporangium</taxon>
    </lineage>
</organism>
<dbReference type="RefSeq" id="WP_184725260.1">
    <property type="nucleotide sequence ID" value="NZ_JACHJP010000016.1"/>
</dbReference>